<dbReference type="EMBL" id="JANJQO010000208">
    <property type="protein sequence ID" value="KAJ2980315.1"/>
    <property type="molecule type" value="Genomic_DNA"/>
</dbReference>
<reference evidence="1" key="1">
    <citation type="submission" date="2022-08" db="EMBL/GenBank/DDBJ databases">
        <title>Genome Sequence of Lecanicillium fungicola.</title>
        <authorList>
            <person name="Buettner E."/>
        </authorList>
    </citation>
    <scope>NUCLEOTIDE SEQUENCE</scope>
    <source>
        <strain evidence="1">Babe33</strain>
    </source>
</reference>
<name>A0ACC1NLV7_9HYPO</name>
<keyword evidence="2" id="KW-1185">Reference proteome</keyword>
<gene>
    <name evidence="1" type="ORF">NQ176_g2720</name>
</gene>
<protein>
    <submittedName>
        <fullName evidence="1">Uncharacterized protein</fullName>
    </submittedName>
</protein>
<proteinExistence type="predicted"/>
<dbReference type="Proteomes" id="UP001143910">
    <property type="component" value="Unassembled WGS sequence"/>
</dbReference>
<organism evidence="1 2">
    <name type="scientific">Zarea fungicola</name>
    <dbReference type="NCBI Taxonomy" id="93591"/>
    <lineage>
        <taxon>Eukaryota</taxon>
        <taxon>Fungi</taxon>
        <taxon>Dikarya</taxon>
        <taxon>Ascomycota</taxon>
        <taxon>Pezizomycotina</taxon>
        <taxon>Sordariomycetes</taxon>
        <taxon>Hypocreomycetidae</taxon>
        <taxon>Hypocreales</taxon>
        <taxon>Cordycipitaceae</taxon>
        <taxon>Zarea</taxon>
    </lineage>
</organism>
<comment type="caution">
    <text evidence="1">The sequence shown here is derived from an EMBL/GenBank/DDBJ whole genome shotgun (WGS) entry which is preliminary data.</text>
</comment>
<evidence type="ECO:0000313" key="1">
    <source>
        <dbReference type="EMBL" id="KAJ2980315.1"/>
    </source>
</evidence>
<evidence type="ECO:0000313" key="2">
    <source>
        <dbReference type="Proteomes" id="UP001143910"/>
    </source>
</evidence>
<sequence length="518" mass="57948">MCCSQLDASTRGRNNIASGDAVDQEKDLEGVTLYDPETNPTGVIDASGASNALMKDWLAKYCAANYSNTPVDEFALWRRDWYRRYGNLKQCTGASAKFVAEQNTELAEAVARFVNRKFRPSDTVLPQHILATNGVSSLIDMLAFNICDAGEGIMFPIPAYSMFGHDLCSKAGLTLLPVSTKDVGNEFLAGSADAFIEAFETVYQNASDKGVKVKAVIISNPSNPIGRFYSRCTLTKLAQFCGRHNLHLVSDEIYALSEFPAALGEEFLPSFTSVLSLEHDPRNYINAKNIHAMYGASKDFGMGGLRIGFLITRNEQVWKACRRVAVFTWLSTFPVDFFTRFLNDTTAVDHFISVYQQRLRTKYLDVSACLKENLIPFDAANGCLFVWLNLSCWLKYFDGEDRVGVMPSQTIISTERESTRERQLSKHFIRHGVFLSRGELSASPTAGRFRFVYTSEGNRAVLLVQRLRQALHELERGVPFTSKECMYESDDDSVNKTTGKSKTGTVLLLEEESENREE</sequence>
<accession>A0ACC1NLV7</accession>